<dbReference type="Pfam" id="PF19078">
    <property type="entry name" value="Big_12"/>
    <property type="match status" value="3"/>
</dbReference>
<name>A0A0B2U464_9GAMM</name>
<dbReference type="PANTHER" id="PTHR34677">
    <property type="match status" value="1"/>
</dbReference>
<dbReference type="InterPro" id="IPR041498">
    <property type="entry name" value="Big_6"/>
</dbReference>
<comment type="caution">
    <text evidence="4">The sequence shown here is derived from an EMBL/GenBank/DDBJ whole genome shotgun (WGS) entry which is preliminary data.</text>
</comment>
<dbReference type="PANTHER" id="PTHR34677:SF3">
    <property type="entry name" value="BACTERIAL IG-LIKE DOMAIN-CONTAINING PROTEIN"/>
    <property type="match status" value="1"/>
</dbReference>
<evidence type="ECO:0000259" key="3">
    <source>
        <dbReference type="Pfam" id="PF19078"/>
    </source>
</evidence>
<organism evidence="4 5">
    <name type="scientific">Acinetobacter oleivorans</name>
    <dbReference type="NCBI Taxonomy" id="1148157"/>
    <lineage>
        <taxon>Bacteria</taxon>
        <taxon>Pseudomonadati</taxon>
        <taxon>Pseudomonadota</taxon>
        <taxon>Gammaproteobacteria</taxon>
        <taxon>Moraxellales</taxon>
        <taxon>Moraxellaceae</taxon>
        <taxon>Acinetobacter</taxon>
    </lineage>
</organism>
<feature type="domain" description="Bacterial Ig-like" evidence="2">
    <location>
        <begin position="374"/>
        <end position="454"/>
    </location>
</feature>
<reference evidence="4 5" key="1">
    <citation type="submission" date="2014-03" db="EMBL/GenBank/DDBJ databases">
        <title>Genome sequence of the diesel-degrader and plant-growth promoter Acinetobacter oleivorans PF-1 isolated from the roots of poplar tree.</title>
        <authorList>
            <person name="Gkorezis P."/>
            <person name="van Hamme J."/>
            <person name="Rineau F."/>
            <person name="Vangronsveld J."/>
            <person name="Francetti A."/>
        </authorList>
    </citation>
    <scope>NUCLEOTIDE SEQUENCE [LARGE SCALE GENOMIC DNA]</scope>
    <source>
        <strain evidence="4 5">PF1</strain>
    </source>
</reference>
<feature type="domain" description="Bacterial Ig-like" evidence="2">
    <location>
        <begin position="718"/>
        <end position="798"/>
    </location>
</feature>
<evidence type="ECO:0000313" key="4">
    <source>
        <dbReference type="EMBL" id="KHN65701.1"/>
    </source>
</evidence>
<evidence type="ECO:0000313" key="5">
    <source>
        <dbReference type="Proteomes" id="UP000031012"/>
    </source>
</evidence>
<dbReference type="Pfam" id="PF19077">
    <property type="entry name" value="Big_13"/>
    <property type="match status" value="6"/>
</dbReference>
<feature type="domain" description="Bacterial Ig" evidence="1">
    <location>
        <begin position="284"/>
        <end position="359"/>
    </location>
</feature>
<evidence type="ECO:0000259" key="1">
    <source>
        <dbReference type="Pfam" id="PF17936"/>
    </source>
</evidence>
<accession>A0A0B2U464</accession>
<feature type="non-terminal residue" evidence="4">
    <location>
        <position position="1"/>
    </location>
</feature>
<feature type="domain" description="Bacterial Ig-like" evidence="2">
    <location>
        <begin position="546"/>
        <end position="626"/>
    </location>
</feature>
<feature type="domain" description="Bacterial Ig" evidence="1">
    <location>
        <begin position="628"/>
        <end position="706"/>
    </location>
</feature>
<feature type="domain" description="Bacterial Ig" evidence="1">
    <location>
        <begin position="456"/>
        <end position="534"/>
    </location>
</feature>
<feature type="domain" description="Bacterial Ig-like" evidence="3">
    <location>
        <begin position="1076"/>
        <end position="1165"/>
    </location>
</feature>
<feature type="non-terminal residue" evidence="4">
    <location>
        <position position="1479"/>
    </location>
</feature>
<feature type="domain" description="Bacterial Ig-like" evidence="3">
    <location>
        <begin position="886"/>
        <end position="975"/>
    </location>
</feature>
<feature type="domain" description="Bacterial Ig-like" evidence="2">
    <location>
        <begin position="1377"/>
        <end position="1456"/>
    </location>
</feature>
<feature type="domain" description="Bacterial Ig-like" evidence="2">
    <location>
        <begin position="202"/>
        <end position="282"/>
    </location>
</feature>
<dbReference type="Proteomes" id="UP000031012">
    <property type="component" value="Unassembled WGS sequence"/>
</dbReference>
<dbReference type="Pfam" id="PF17936">
    <property type="entry name" value="Big_6"/>
    <property type="match status" value="4"/>
</dbReference>
<proteinExistence type="predicted"/>
<sequence length="1479" mass="144289">ATATDPAGNTSLPGSGTVSADITAPVVALDDVLTNDSTPALTGTVNDPTATVVVTVDGVNYPATNNGDGTWTLADNSLPTLADGPHTITVTATDAAGNVGTDTAVVTVDTTAPNAPVLDPINATDPVTGTAEAGSTVTVSFPDGTTATVVAGPDGTWSVPNPGDLTDGQTVTATATDPAGNTSLPGSGVVSADITAPVVALDDVLTNDSTPALTGTVNDPTATVVVTVDGVNYPATNNGDGTWTLADNSLPALTDGPHTITVTATDPAGNAGTDTAVVTIDTTAPNAPVLDPINATDPVTGTAEAGSTVTVSFPDGTTATVVAGPDGTWSVPNPGDLTDGQTVTATATDPAGNTSLPGSGVVSADITAPVVALDDVLTNDSTPALTGTVNDPTATVVVTVDGVNYPATNNGDGTWTLADNSLPALTDGPHTITVTATDPAGNAGTDTAVVTIDTTAPNAPVLDPINATDPVTGTAEAGSTVTVSFPDGTTATVVAGPDGTWSVPNPGDLTDGQTVTATATDPAGNTSLPGSGTVSADITAPVVALDDVLTNDSTPALTGTVNDPTATVVVTVDGVNYPATNNGDGTWTLADNSLPTLADGPHTITVTATDAAGNVGTDTAVVTVDTTAPNAPLLDPINATDPVTGTAEAGSTVTVSFPDGTTATVVAGPDGSWSVPNPGDLTDGQTVTATATDPAGNTSLPGTGTVSADITAPVVALDDVLTNDSTPALTGTVNDPTATVVVTVDGVNYPATNNGDGTWTLADNSLPALTDGPHTITVTATDAAGNAGTDTAVVTIDTTAPVVSFPDVSTNDSTPALTGTIDDPAATVVVTVDGVDYPATNNGDGTWTLADNSLPALTDGPHSVSVTATDVAGNVSTPVTGTVTVDATAPTLAITTDDLALAAGEDANISFTFSEAVAGFDAGDITVVGGTLTGLATTDNITWTAVFTPDGTGTAPSIAVADGSYTDVLGNLGTGDVLDGTDGFIVDLVAPVVSFPDVSTNDSTPALTGTIDDPAATVVVTVDGVDYPATNNGDGTWTLADNSLPALTDGPHSVSVTATDVAGNVSTPVTGTVTVDATAPTLAITTDDLALAAGEDANISFTFSEAVAGFDAGDITVVGGTLTGLATTDNITWTAVFTPDGTGTAPSIAVADGSYTDVLGNLGTGDVLDGTDGFIVDLVAPVVGFPDVSTNDSTPALTGTIDDPAATVVVTVDGVDYPATNNGDGTWTLADNTLPALTDGPHSVSVTATDVAGNVSTPVTGIVTVDATAPTLAITTDDLALAAGEDANISFTFSEAVAGFDAGDITVVGGTLTGLATTDNITWTAVFTPDGTGTAPSIAVADGSYTDVLGNLGTGDVLDGTDGFIVDLVAPVVSFPDVSTNDSTPALTGTIDDPAATVVVTVDGVDYPATNNGDGTWTLADNSLPALTDGPHSVSVTATDVAGNVSTPVTGTVTVDATAPTLAITTDDLALAAGETANI</sequence>
<gene>
    <name evidence="4" type="ORF">DH17_17920</name>
</gene>
<dbReference type="EMBL" id="JHQK01000028">
    <property type="protein sequence ID" value="KHN65701.1"/>
    <property type="molecule type" value="Genomic_DNA"/>
</dbReference>
<feature type="domain" description="Bacterial Ig-like" evidence="3">
    <location>
        <begin position="1266"/>
        <end position="1355"/>
    </location>
</feature>
<dbReference type="InterPro" id="IPR044016">
    <property type="entry name" value="Big_13"/>
</dbReference>
<dbReference type="NCBIfam" id="NF033510">
    <property type="entry name" value="Ca_tandemer"/>
    <property type="match status" value="13"/>
</dbReference>
<protein>
    <submittedName>
        <fullName evidence="4">Adhesin</fullName>
    </submittedName>
</protein>
<feature type="domain" description="Bacterial Ig-like" evidence="2">
    <location>
        <begin position="30"/>
        <end position="110"/>
    </location>
</feature>
<feature type="domain" description="Bacterial Ig" evidence="1">
    <location>
        <begin position="112"/>
        <end position="187"/>
    </location>
</feature>
<dbReference type="InterPro" id="IPR013783">
    <property type="entry name" value="Ig-like_fold"/>
</dbReference>
<evidence type="ECO:0000259" key="2">
    <source>
        <dbReference type="Pfam" id="PF19077"/>
    </source>
</evidence>
<dbReference type="InterPro" id="IPR044048">
    <property type="entry name" value="Big_12"/>
</dbReference>
<dbReference type="Gene3D" id="2.60.40.10">
    <property type="entry name" value="Immunoglobulins"/>
    <property type="match status" value="13"/>
</dbReference>